<gene>
    <name evidence="1" type="ORF">E5161_04290</name>
</gene>
<dbReference type="RefSeq" id="WP_136776489.1">
    <property type="nucleotide sequence ID" value="NZ_SUPK01000002.1"/>
</dbReference>
<dbReference type="OrthoDB" id="2382009at2"/>
<protein>
    <submittedName>
        <fullName evidence="1">DUF3243 domain-containing protein</fullName>
    </submittedName>
</protein>
<dbReference type="InterPro" id="IPR021637">
    <property type="entry name" value="DUF3243"/>
</dbReference>
<dbReference type="PIRSF" id="PIRSF004764">
    <property type="entry name" value="YmfJ"/>
    <property type="match status" value="1"/>
</dbReference>
<dbReference type="Proteomes" id="UP000309673">
    <property type="component" value="Unassembled WGS sequence"/>
</dbReference>
<evidence type="ECO:0000313" key="1">
    <source>
        <dbReference type="EMBL" id="TJY43124.1"/>
    </source>
</evidence>
<dbReference type="Pfam" id="PF11588">
    <property type="entry name" value="DUF3243"/>
    <property type="match status" value="1"/>
</dbReference>
<evidence type="ECO:0000313" key="2">
    <source>
        <dbReference type="Proteomes" id="UP000309673"/>
    </source>
</evidence>
<dbReference type="EMBL" id="SUPK01000002">
    <property type="protein sequence ID" value="TJY43124.1"/>
    <property type="molecule type" value="Genomic_DNA"/>
</dbReference>
<organism evidence="1 2">
    <name type="scientific">Cohnella pontilimi</name>
    <dbReference type="NCBI Taxonomy" id="2564100"/>
    <lineage>
        <taxon>Bacteria</taxon>
        <taxon>Bacillati</taxon>
        <taxon>Bacillota</taxon>
        <taxon>Bacilli</taxon>
        <taxon>Bacillales</taxon>
        <taxon>Paenibacillaceae</taxon>
        <taxon>Cohnella</taxon>
    </lineage>
</organism>
<dbReference type="InterPro" id="IPR038292">
    <property type="entry name" value="YmfJ/YflH_sf"/>
</dbReference>
<keyword evidence="2" id="KW-1185">Reference proteome</keyword>
<dbReference type="AlphaFoldDB" id="A0A4U0FFH3"/>
<comment type="caution">
    <text evidence="1">The sequence shown here is derived from an EMBL/GenBank/DDBJ whole genome shotgun (WGS) entry which is preliminary data.</text>
</comment>
<reference evidence="1 2" key="1">
    <citation type="submission" date="2019-04" db="EMBL/GenBank/DDBJ databases">
        <title>Cohnella sp. nov., isolated from soil.</title>
        <authorList>
            <person name="Kim W."/>
        </authorList>
    </citation>
    <scope>NUCLEOTIDE SEQUENCE [LARGE SCALE GENOMIC DNA]</scope>
    <source>
        <strain evidence="1 2">CAU 1483</strain>
    </source>
</reference>
<accession>A0A4U0FFH3</accession>
<sequence length="84" mass="9759">MSTVLNNFENWKKFLGDRVAAAKRLGMDEQAMTKLAYEIGEYLDQRVDPKNEEQRVLKELWDAGDEAERKTMAHLMIKLAEQNS</sequence>
<dbReference type="InterPro" id="IPR024702">
    <property type="entry name" value="Uncharacterised_YmfJ"/>
</dbReference>
<proteinExistence type="predicted"/>
<name>A0A4U0FFH3_9BACL</name>
<dbReference type="Gene3D" id="1.10.760.20">
    <property type="entry name" value="Protein of unknown function DUF3243"/>
    <property type="match status" value="1"/>
</dbReference>